<name>A0A9W8TJ11_9PEZI</name>
<reference evidence="1" key="1">
    <citation type="submission" date="2022-07" db="EMBL/GenBank/DDBJ databases">
        <title>Genome Sequence of Xylaria arbuscula.</title>
        <authorList>
            <person name="Buettner E."/>
        </authorList>
    </citation>
    <scope>NUCLEOTIDE SEQUENCE</scope>
    <source>
        <strain evidence="1">VT107</strain>
    </source>
</reference>
<dbReference type="EMBL" id="JANPWZ010001555">
    <property type="protein sequence ID" value="KAJ3564907.1"/>
    <property type="molecule type" value="Genomic_DNA"/>
</dbReference>
<evidence type="ECO:0000313" key="2">
    <source>
        <dbReference type="Proteomes" id="UP001148614"/>
    </source>
</evidence>
<dbReference type="AlphaFoldDB" id="A0A9W8TJ11"/>
<gene>
    <name evidence="1" type="ORF">NPX13_g7686</name>
</gene>
<dbReference type="Proteomes" id="UP001148614">
    <property type="component" value="Unassembled WGS sequence"/>
</dbReference>
<protein>
    <submittedName>
        <fullName evidence="1">Uncharacterized protein</fullName>
    </submittedName>
</protein>
<comment type="caution">
    <text evidence="1">The sequence shown here is derived from an EMBL/GenBank/DDBJ whole genome shotgun (WGS) entry which is preliminary data.</text>
</comment>
<evidence type="ECO:0000313" key="1">
    <source>
        <dbReference type="EMBL" id="KAJ3564907.1"/>
    </source>
</evidence>
<accession>A0A9W8TJ11</accession>
<dbReference type="VEuPathDB" id="FungiDB:F4678DRAFT_483030"/>
<keyword evidence="2" id="KW-1185">Reference proteome</keyword>
<proteinExistence type="predicted"/>
<sequence length="78" mass="8752">MTQFSSYFSGEPIKPYTFNPDKIFLGLSLGRDRGTGQAGSLRLWSIVIWWFKSRHLGTDYFEAFAKGDVGGAGMAWPK</sequence>
<organism evidence="1 2">
    <name type="scientific">Xylaria arbuscula</name>
    <dbReference type="NCBI Taxonomy" id="114810"/>
    <lineage>
        <taxon>Eukaryota</taxon>
        <taxon>Fungi</taxon>
        <taxon>Dikarya</taxon>
        <taxon>Ascomycota</taxon>
        <taxon>Pezizomycotina</taxon>
        <taxon>Sordariomycetes</taxon>
        <taxon>Xylariomycetidae</taxon>
        <taxon>Xylariales</taxon>
        <taxon>Xylariaceae</taxon>
        <taxon>Xylaria</taxon>
    </lineage>
</organism>